<feature type="region of interest" description="Disordered" evidence="1">
    <location>
        <begin position="1"/>
        <end position="55"/>
    </location>
</feature>
<proteinExistence type="predicted"/>
<dbReference type="AlphaFoldDB" id="A0A8J5K174"/>
<reference evidence="2" key="1">
    <citation type="journal article" date="2021" name="Sci. Adv.">
        <title>The American lobster genome reveals insights on longevity, neural, and immune adaptations.</title>
        <authorList>
            <person name="Polinski J.M."/>
            <person name="Zimin A.V."/>
            <person name="Clark K.F."/>
            <person name="Kohn A.B."/>
            <person name="Sadowski N."/>
            <person name="Timp W."/>
            <person name="Ptitsyn A."/>
            <person name="Khanna P."/>
            <person name="Romanova D.Y."/>
            <person name="Williams P."/>
            <person name="Greenwood S.J."/>
            <person name="Moroz L.L."/>
            <person name="Walt D.R."/>
            <person name="Bodnar A.G."/>
        </authorList>
    </citation>
    <scope>NUCLEOTIDE SEQUENCE</scope>
    <source>
        <strain evidence="2">GMGI-L3</strain>
    </source>
</reference>
<organism evidence="2 3">
    <name type="scientific">Homarus americanus</name>
    <name type="common">American lobster</name>
    <dbReference type="NCBI Taxonomy" id="6706"/>
    <lineage>
        <taxon>Eukaryota</taxon>
        <taxon>Metazoa</taxon>
        <taxon>Ecdysozoa</taxon>
        <taxon>Arthropoda</taxon>
        <taxon>Crustacea</taxon>
        <taxon>Multicrustacea</taxon>
        <taxon>Malacostraca</taxon>
        <taxon>Eumalacostraca</taxon>
        <taxon>Eucarida</taxon>
        <taxon>Decapoda</taxon>
        <taxon>Pleocyemata</taxon>
        <taxon>Astacidea</taxon>
        <taxon>Nephropoidea</taxon>
        <taxon>Nephropidae</taxon>
        <taxon>Homarus</taxon>
    </lineage>
</organism>
<name>A0A8J5K174_HOMAM</name>
<gene>
    <name evidence="2" type="ORF">Hamer_G011164</name>
</gene>
<sequence length="64" mass="6951">MVHHRSSVPTELPLRKSSSLPSMALTGTSKTPRPATTSPHRRAATLKTPRGRTPCSFPTVVCRL</sequence>
<protein>
    <submittedName>
        <fullName evidence="2">Uncharacterized protein</fullName>
    </submittedName>
</protein>
<feature type="compositionally biased region" description="Polar residues" evidence="1">
    <location>
        <begin position="16"/>
        <end position="38"/>
    </location>
</feature>
<comment type="caution">
    <text evidence="2">The sequence shown here is derived from an EMBL/GenBank/DDBJ whole genome shotgun (WGS) entry which is preliminary data.</text>
</comment>
<evidence type="ECO:0000313" key="2">
    <source>
        <dbReference type="EMBL" id="KAG7166331.1"/>
    </source>
</evidence>
<evidence type="ECO:0000313" key="3">
    <source>
        <dbReference type="Proteomes" id="UP000747542"/>
    </source>
</evidence>
<dbReference type="EMBL" id="JAHLQT010022636">
    <property type="protein sequence ID" value="KAG7166331.1"/>
    <property type="molecule type" value="Genomic_DNA"/>
</dbReference>
<keyword evidence="3" id="KW-1185">Reference proteome</keyword>
<evidence type="ECO:0000256" key="1">
    <source>
        <dbReference type="SAM" id="MobiDB-lite"/>
    </source>
</evidence>
<accession>A0A8J5K174</accession>
<dbReference type="Proteomes" id="UP000747542">
    <property type="component" value="Unassembled WGS sequence"/>
</dbReference>